<gene>
    <name evidence="2" type="ORF">V5O48_018704</name>
</gene>
<organism evidence="2 3">
    <name type="scientific">Marasmius crinis-equi</name>
    <dbReference type="NCBI Taxonomy" id="585013"/>
    <lineage>
        <taxon>Eukaryota</taxon>
        <taxon>Fungi</taxon>
        <taxon>Dikarya</taxon>
        <taxon>Basidiomycota</taxon>
        <taxon>Agaricomycotina</taxon>
        <taxon>Agaricomycetes</taxon>
        <taxon>Agaricomycetidae</taxon>
        <taxon>Agaricales</taxon>
        <taxon>Marasmiineae</taxon>
        <taxon>Marasmiaceae</taxon>
        <taxon>Marasmius</taxon>
    </lineage>
</organism>
<keyword evidence="3" id="KW-1185">Reference proteome</keyword>
<dbReference type="PROSITE" id="PS00109">
    <property type="entry name" value="PROTEIN_KINASE_TYR"/>
    <property type="match status" value="1"/>
</dbReference>
<sequence length="837" mass="94614">MVVEVQFDWNRNHQSKLFYVREVTTAAAARIKRDDIYGLAQMSNVDIRGLMMPYKLLSEDVLKDVQEGSDLEALTNVLQPADSTLLELSPLKTLYCMIVNVSRLKQKAKVVSKPAVRMTRFPEHPEHMGKRALEFLHESYRHSLGHKMMRDANNELIFTEDSYHACLGQEAPDGDPDVARVVVKKEEGEEVQIVTPAKSLRDEEITNESIARFVRQEDLIERQVFMKGNSRISSESTSPSPTTYGSHDSVATNAAHRAPSYLSQPHRHHAVQRTSTPINDGNNASGFPLAIGLDPKLYHPIFARFIQLYEEGCENMRQAIRKYGHCTTQHTTLADAVTRGLIWELSNALSKLGMDEAERLVAILPILRKLLGVSARKFSPLQLYNNYAPDIASLAEDLAPFIIAELKAHLGAGSSTLPRTQGLYGYISFLQAFRKASWNLNTCCPCFLVTLMGNQLEISGVVCPSRIHVTSLVTIELGYSSFPNDDFDVLWKGQIAFDALKQCRLELQTYYRKMQKRAPEYPFRPTLISIGDHDDIMRHAAPRLFPWPTSFLLPNAHGEERRVFFKYLWPLQMRATCSIFVVQIIPSVDGLKSREPAKRGVQASDDPHPEWDAKYRGKKCADGNWFAGSSLTVGGRVVVKFVRAYNDACHRYMQEEHELSPEEQAMLANASSSQEKRRFAPMLHGMADYECAGGFLAGYGKMVVMEYLDGWQTLHSSHFKDRARGDHLANQILLAVHKLNEKKYVHGDLRKANFMVEPVEKGSKVYIVDYDTAGQIDAQFPPMLPPRWDPTVKERMKMAKTDWTLTRAEDEEMIKTTLSRLGVHLDAENASDSESMS</sequence>
<dbReference type="SUPFAM" id="SSF56112">
    <property type="entry name" value="Protein kinase-like (PK-like)"/>
    <property type="match status" value="1"/>
</dbReference>
<evidence type="ECO:0000256" key="1">
    <source>
        <dbReference type="SAM" id="MobiDB-lite"/>
    </source>
</evidence>
<feature type="region of interest" description="Disordered" evidence="1">
    <location>
        <begin position="229"/>
        <end position="249"/>
    </location>
</feature>
<evidence type="ECO:0000313" key="2">
    <source>
        <dbReference type="EMBL" id="KAL0563364.1"/>
    </source>
</evidence>
<evidence type="ECO:0000313" key="3">
    <source>
        <dbReference type="Proteomes" id="UP001465976"/>
    </source>
</evidence>
<reference evidence="2 3" key="1">
    <citation type="submission" date="2024-02" db="EMBL/GenBank/DDBJ databases">
        <title>A draft genome for the cacao thread blight pathogen Marasmius crinis-equi.</title>
        <authorList>
            <person name="Cohen S.P."/>
            <person name="Baruah I.K."/>
            <person name="Amoako-Attah I."/>
            <person name="Bukari Y."/>
            <person name="Meinhardt L.W."/>
            <person name="Bailey B.A."/>
        </authorList>
    </citation>
    <scope>NUCLEOTIDE SEQUENCE [LARGE SCALE GENOMIC DNA]</scope>
    <source>
        <strain evidence="2 3">GH-76</strain>
    </source>
</reference>
<evidence type="ECO:0008006" key="4">
    <source>
        <dbReference type="Google" id="ProtNLM"/>
    </source>
</evidence>
<dbReference type="EMBL" id="JBAHYK010003609">
    <property type="protein sequence ID" value="KAL0563364.1"/>
    <property type="molecule type" value="Genomic_DNA"/>
</dbReference>
<dbReference type="Proteomes" id="UP001465976">
    <property type="component" value="Unassembled WGS sequence"/>
</dbReference>
<dbReference type="InterPro" id="IPR011009">
    <property type="entry name" value="Kinase-like_dom_sf"/>
</dbReference>
<comment type="caution">
    <text evidence="2">The sequence shown here is derived from an EMBL/GenBank/DDBJ whole genome shotgun (WGS) entry which is preliminary data.</text>
</comment>
<proteinExistence type="predicted"/>
<dbReference type="InterPro" id="IPR008266">
    <property type="entry name" value="Tyr_kinase_AS"/>
</dbReference>
<protein>
    <recommendedName>
        <fullName evidence="4">Non-specific serine/threonine protein kinase</fullName>
    </recommendedName>
</protein>
<name>A0ABR3EKE1_9AGAR</name>
<feature type="compositionally biased region" description="Low complexity" evidence="1">
    <location>
        <begin position="233"/>
        <end position="243"/>
    </location>
</feature>
<accession>A0ABR3EKE1</accession>
<dbReference type="Gene3D" id="1.10.510.10">
    <property type="entry name" value="Transferase(Phosphotransferase) domain 1"/>
    <property type="match status" value="1"/>
</dbReference>